<evidence type="ECO:0000259" key="1">
    <source>
        <dbReference type="Pfam" id="PF07238"/>
    </source>
</evidence>
<evidence type="ECO:0000313" key="3">
    <source>
        <dbReference type="Proteomes" id="UP000237423"/>
    </source>
</evidence>
<sequence>MSISGAAFIMMMNTNDTSDLDVLFKSDFPEDLVKNHRIATRFIREDIDASVTDIGLLSHGKHFPVHLIDITSKGVLIESDKKLKVGQTLTLTLQFKSGKAFVIKAKVVRIAAESDKQYGIKFDRYNNELGDHLLDTQTKLVFK</sequence>
<dbReference type="Pfam" id="PF07238">
    <property type="entry name" value="PilZ"/>
    <property type="match status" value="1"/>
</dbReference>
<dbReference type="AlphaFoldDB" id="A0A2S5CNZ1"/>
<protein>
    <recommendedName>
        <fullName evidence="1">PilZ domain-containing protein</fullName>
    </recommendedName>
</protein>
<gene>
    <name evidence="2" type="ORF">AADEFJLK_01996</name>
</gene>
<comment type="caution">
    <text evidence="2">The sequence shown here is derived from an EMBL/GenBank/DDBJ whole genome shotgun (WGS) entry which is preliminary data.</text>
</comment>
<proteinExistence type="predicted"/>
<dbReference type="EMBL" id="PGFZ01000003">
    <property type="protein sequence ID" value="POZ52514.1"/>
    <property type="molecule type" value="Genomic_DNA"/>
</dbReference>
<dbReference type="SUPFAM" id="SSF141371">
    <property type="entry name" value="PilZ domain-like"/>
    <property type="match status" value="1"/>
</dbReference>
<reference evidence="2 3" key="1">
    <citation type="submission" date="2017-11" db="EMBL/GenBank/DDBJ databases">
        <title>Draft Genome Sequence of Methylobacter psychrotolerans Sph1T, an Obligate Methanotroph from Low-Temperature Environments.</title>
        <authorList>
            <person name="Oshkin I.Y."/>
            <person name="Miroshnikov K."/>
            <person name="Belova S.E."/>
            <person name="Korzhenkov A."/>
            <person name="Toshchakov S.V."/>
            <person name="Dedysh S.N."/>
        </authorList>
    </citation>
    <scope>NUCLEOTIDE SEQUENCE [LARGE SCALE GENOMIC DNA]</scope>
    <source>
        <strain evidence="2 3">Sph1</strain>
    </source>
</reference>
<feature type="domain" description="PilZ" evidence="1">
    <location>
        <begin position="53"/>
        <end position="133"/>
    </location>
</feature>
<evidence type="ECO:0000313" key="2">
    <source>
        <dbReference type="EMBL" id="POZ52514.1"/>
    </source>
</evidence>
<accession>A0A2S5CNZ1</accession>
<name>A0A2S5CNZ1_9GAMM</name>
<organism evidence="2 3">
    <name type="scientific">Methylovulum psychrotolerans</name>
    <dbReference type="NCBI Taxonomy" id="1704499"/>
    <lineage>
        <taxon>Bacteria</taxon>
        <taxon>Pseudomonadati</taxon>
        <taxon>Pseudomonadota</taxon>
        <taxon>Gammaproteobacteria</taxon>
        <taxon>Methylococcales</taxon>
        <taxon>Methylococcaceae</taxon>
        <taxon>Methylovulum</taxon>
    </lineage>
</organism>
<dbReference type="InterPro" id="IPR009875">
    <property type="entry name" value="PilZ_domain"/>
</dbReference>
<dbReference type="GO" id="GO:0035438">
    <property type="term" value="F:cyclic-di-GMP binding"/>
    <property type="evidence" value="ECO:0007669"/>
    <property type="project" value="InterPro"/>
</dbReference>
<dbReference type="Gene3D" id="2.40.10.220">
    <property type="entry name" value="predicted glycosyltransferase like domains"/>
    <property type="match status" value="1"/>
</dbReference>
<dbReference type="Proteomes" id="UP000237423">
    <property type="component" value="Unassembled WGS sequence"/>
</dbReference>